<organism evidence="4 5">
    <name type="scientific">Gnomoniopsis smithogilvyi</name>
    <dbReference type="NCBI Taxonomy" id="1191159"/>
    <lineage>
        <taxon>Eukaryota</taxon>
        <taxon>Fungi</taxon>
        <taxon>Dikarya</taxon>
        <taxon>Ascomycota</taxon>
        <taxon>Pezizomycotina</taxon>
        <taxon>Sordariomycetes</taxon>
        <taxon>Sordariomycetidae</taxon>
        <taxon>Diaporthales</taxon>
        <taxon>Gnomoniaceae</taxon>
        <taxon>Gnomoniopsis</taxon>
    </lineage>
</organism>
<protein>
    <recommendedName>
        <fullName evidence="1">Vacuolar ATPase assembly protein VMA22</fullName>
    </recommendedName>
</protein>
<reference evidence="4" key="1">
    <citation type="submission" date="2022-10" db="EMBL/GenBank/DDBJ databases">
        <title>Tapping the CABI collections for fungal endophytes: first genome assemblies for Collariella, Neodidymelliopsis, Ascochyta clinopodiicola, Didymella pomorum, Didymosphaeria variabile, Neocosmospora piperis and Neocucurbitaria cava.</title>
        <authorList>
            <person name="Hill R."/>
        </authorList>
    </citation>
    <scope>NUCLEOTIDE SEQUENCE</scope>
    <source>
        <strain evidence="4">IMI 355082</strain>
    </source>
</reference>
<evidence type="ECO:0000313" key="5">
    <source>
        <dbReference type="Proteomes" id="UP001140453"/>
    </source>
</evidence>
<keyword evidence="2" id="KW-0175">Coiled coil</keyword>
<comment type="caution">
    <text evidence="4">The sequence shown here is derived from an EMBL/GenBank/DDBJ whole genome shotgun (WGS) entry which is preliminary data.</text>
</comment>
<evidence type="ECO:0000313" key="4">
    <source>
        <dbReference type="EMBL" id="KAJ4392181.1"/>
    </source>
</evidence>
<dbReference type="EMBL" id="JAPEVB010000003">
    <property type="protein sequence ID" value="KAJ4392181.1"/>
    <property type="molecule type" value="Genomic_DNA"/>
</dbReference>
<sequence length="189" mass="21244">MDPIPDIDALLERYLALLDEYATLRAELSRLQTATFQNLARANFAAERGVRFGPDHYDARMQAGRRVVVRDAEANITVEVIRVDEAFPEPEMSGSEEKAQKEQQGIKKQISKDPIRWFGLLTPLALRQTQASAIDTVERVIPRLVAVDKAMRQLEIEVRRARKKRAKAEVAAAKQDLEQEAPPAKVAVS</sequence>
<dbReference type="PANTHER" id="PTHR31996">
    <property type="entry name" value="COILED-COIL DOMAIN-CONTAINING PROTEIN 115"/>
    <property type="match status" value="1"/>
</dbReference>
<dbReference type="Pfam" id="PF21730">
    <property type="entry name" value="Vma22_CCDC115"/>
    <property type="match status" value="1"/>
</dbReference>
<keyword evidence="5" id="KW-1185">Reference proteome</keyword>
<dbReference type="AlphaFoldDB" id="A0A9W9CYH6"/>
<evidence type="ECO:0000256" key="2">
    <source>
        <dbReference type="SAM" id="Coils"/>
    </source>
</evidence>
<dbReference type="OrthoDB" id="408631at2759"/>
<dbReference type="GO" id="GO:0051082">
    <property type="term" value="F:unfolded protein binding"/>
    <property type="evidence" value="ECO:0007669"/>
    <property type="project" value="TreeGrafter"/>
</dbReference>
<evidence type="ECO:0000256" key="1">
    <source>
        <dbReference type="ARBA" id="ARBA00093634"/>
    </source>
</evidence>
<dbReference type="PANTHER" id="PTHR31996:SF2">
    <property type="entry name" value="COILED-COIL DOMAIN-CONTAINING PROTEIN 115"/>
    <property type="match status" value="1"/>
</dbReference>
<dbReference type="InterPro" id="IPR040357">
    <property type="entry name" value="Vma22/CCDC115"/>
</dbReference>
<gene>
    <name evidence="4" type="ORF">N0V93_005806</name>
</gene>
<feature type="region of interest" description="Disordered" evidence="3">
    <location>
        <begin position="170"/>
        <end position="189"/>
    </location>
</feature>
<feature type="coiled-coil region" evidence="2">
    <location>
        <begin position="7"/>
        <end position="34"/>
    </location>
</feature>
<accession>A0A9W9CYH6</accession>
<dbReference type="GO" id="GO:1990871">
    <property type="term" value="C:Vma12-Vma22 assembly complex"/>
    <property type="evidence" value="ECO:0007669"/>
    <property type="project" value="TreeGrafter"/>
</dbReference>
<evidence type="ECO:0000256" key="3">
    <source>
        <dbReference type="SAM" id="MobiDB-lite"/>
    </source>
</evidence>
<name>A0A9W9CYH6_9PEZI</name>
<proteinExistence type="predicted"/>
<dbReference type="GO" id="GO:0070072">
    <property type="term" value="P:vacuolar proton-transporting V-type ATPase complex assembly"/>
    <property type="evidence" value="ECO:0007669"/>
    <property type="project" value="InterPro"/>
</dbReference>
<dbReference type="Proteomes" id="UP001140453">
    <property type="component" value="Unassembled WGS sequence"/>
</dbReference>